<keyword evidence="4" id="KW-1185">Reference proteome</keyword>
<dbReference type="EMBL" id="KB445552">
    <property type="protein sequence ID" value="EMC99126.1"/>
    <property type="molecule type" value="Genomic_DNA"/>
</dbReference>
<feature type="chain" id="PRO_5004021274" description="AA1-like domain-containing protein" evidence="2">
    <location>
        <begin position="21"/>
        <end position="261"/>
    </location>
</feature>
<dbReference type="OMA" id="MMALEAY"/>
<proteinExistence type="predicted"/>
<evidence type="ECO:0000313" key="3">
    <source>
        <dbReference type="EMBL" id="EMC99126.1"/>
    </source>
</evidence>
<dbReference type="Proteomes" id="UP000011761">
    <property type="component" value="Unassembled WGS sequence"/>
</dbReference>
<protein>
    <recommendedName>
        <fullName evidence="5">AA1-like domain-containing protein</fullName>
    </recommendedName>
</protein>
<sequence length="261" mass="27868">MSSIMKLTAVAMTIISLANGAPNDANAKTLRVTFRRFSQPGCTEHYHIAKDTHLKAGHCKTFGKDEPPFESFKVEGPEKGNWHNKKCSAIAYDQPKCVGNAFTMDDFEQSAGACGNWQAPGGRSVFIRCEDRPKPAPLPVVISTIQVIPTPFTTITSQPNDVTTVTSTVPHTTSTSSSSSRSPPKTHTVLVHAAPAPASSRTMSTVTKAITPLTTITMMPAPAPTSSVHYPHCSLKCAGDDEVSSDDMAAVLSSYLGRNGY</sequence>
<feature type="region of interest" description="Disordered" evidence="1">
    <location>
        <begin position="163"/>
        <end position="186"/>
    </location>
</feature>
<reference evidence="3 4" key="1">
    <citation type="journal article" date="2012" name="PLoS Pathog.">
        <title>Diverse lifestyles and strategies of plant pathogenesis encoded in the genomes of eighteen Dothideomycetes fungi.</title>
        <authorList>
            <person name="Ohm R.A."/>
            <person name="Feau N."/>
            <person name="Henrissat B."/>
            <person name="Schoch C.L."/>
            <person name="Horwitz B.A."/>
            <person name="Barry K.W."/>
            <person name="Condon B.J."/>
            <person name="Copeland A.C."/>
            <person name="Dhillon B."/>
            <person name="Glaser F."/>
            <person name="Hesse C.N."/>
            <person name="Kosti I."/>
            <person name="LaButti K."/>
            <person name="Lindquist E.A."/>
            <person name="Lucas S."/>
            <person name="Salamov A.A."/>
            <person name="Bradshaw R.E."/>
            <person name="Ciuffetti L."/>
            <person name="Hamelin R.C."/>
            <person name="Kema G.H.J."/>
            <person name="Lawrence C."/>
            <person name="Scott J.A."/>
            <person name="Spatafora J.W."/>
            <person name="Turgeon B.G."/>
            <person name="de Wit P.J.G.M."/>
            <person name="Zhong S."/>
            <person name="Goodwin S.B."/>
            <person name="Grigoriev I.V."/>
        </authorList>
    </citation>
    <scope>NUCLEOTIDE SEQUENCE [LARGE SCALE GENOMIC DNA]</scope>
    <source>
        <strain evidence="3 4">UAMH 10762</strain>
    </source>
</reference>
<name>M2MQP4_BAUPA</name>
<dbReference type="eggNOG" id="ENOG502RMEP">
    <property type="taxonomic scope" value="Eukaryota"/>
</dbReference>
<evidence type="ECO:0000313" key="4">
    <source>
        <dbReference type="Proteomes" id="UP000011761"/>
    </source>
</evidence>
<keyword evidence="2" id="KW-0732">Signal</keyword>
<dbReference type="HOGENOM" id="CLU_1065534_0_0_1"/>
<feature type="signal peptide" evidence="2">
    <location>
        <begin position="1"/>
        <end position="20"/>
    </location>
</feature>
<dbReference type="GeneID" id="19113752"/>
<dbReference type="OrthoDB" id="3838363at2759"/>
<evidence type="ECO:0000256" key="2">
    <source>
        <dbReference type="SAM" id="SignalP"/>
    </source>
</evidence>
<dbReference type="RefSeq" id="XP_007674132.1">
    <property type="nucleotide sequence ID" value="XM_007675942.1"/>
</dbReference>
<evidence type="ECO:0000256" key="1">
    <source>
        <dbReference type="SAM" id="MobiDB-lite"/>
    </source>
</evidence>
<accession>M2MQP4</accession>
<dbReference type="AlphaFoldDB" id="M2MQP4"/>
<organism evidence="3 4">
    <name type="scientific">Baudoinia panamericana (strain UAMH 10762)</name>
    <name type="common">Angels' share fungus</name>
    <name type="synonym">Baudoinia compniacensis (strain UAMH 10762)</name>
    <dbReference type="NCBI Taxonomy" id="717646"/>
    <lineage>
        <taxon>Eukaryota</taxon>
        <taxon>Fungi</taxon>
        <taxon>Dikarya</taxon>
        <taxon>Ascomycota</taxon>
        <taxon>Pezizomycotina</taxon>
        <taxon>Dothideomycetes</taxon>
        <taxon>Dothideomycetidae</taxon>
        <taxon>Mycosphaerellales</taxon>
        <taxon>Teratosphaeriaceae</taxon>
        <taxon>Baudoinia</taxon>
    </lineage>
</organism>
<dbReference type="KEGG" id="bcom:BAUCODRAFT_392489"/>
<gene>
    <name evidence="3" type="ORF">BAUCODRAFT_392489</name>
</gene>
<evidence type="ECO:0008006" key="5">
    <source>
        <dbReference type="Google" id="ProtNLM"/>
    </source>
</evidence>